<proteinExistence type="predicted"/>
<feature type="transmembrane region" description="Helical" evidence="1">
    <location>
        <begin position="109"/>
        <end position="127"/>
    </location>
</feature>
<dbReference type="EMBL" id="MF066647">
    <property type="protein sequence ID" value="ATA66113.1"/>
    <property type="molecule type" value="Genomic_DNA"/>
</dbReference>
<dbReference type="AlphaFoldDB" id="A0A286NT14"/>
<keyword evidence="1" id="KW-0472">Membrane</keyword>
<evidence type="ECO:0000313" key="2">
    <source>
        <dbReference type="EMBL" id="ATA66113.1"/>
    </source>
</evidence>
<keyword evidence="1" id="KW-1133">Transmembrane helix</keyword>
<protein>
    <submittedName>
        <fullName evidence="2">Uncharacterized protein</fullName>
    </submittedName>
</protein>
<name>A0A286NT14_VIBPH</name>
<evidence type="ECO:0000256" key="1">
    <source>
        <dbReference type="SAM" id="Phobius"/>
    </source>
</evidence>
<sequence>MRLPRMWLAEFVEGPLKGVAFPFESTLVFSGNEQSDNDKTVPIPEYLQSDESFELTLENGSPVLKQTSKTLSLVQNRVFQYKGVSLFVYRKGERNPNLRRYYFKRYRSVLLVTLLAHVSVAIVGYGINNFHQGEEFGDRISAIGSGYISEGVLYVTGKEDVKNLPSSWKNFIKPLASDKYEQVSQFNVAVVSEYSGKPLDMKIVRKDGYDEIRVDTKEDDNHFMALLGRHGISFYRGENDNWYVSDPTKVSELLKGAGLSHMLASVKSRADNAIIIPDDQFPYSIFYSSHSGRYLFDESKRYWEGSEVPKLGVIKSIAQDKVVFFDGEHTRVYLIDV</sequence>
<organism evidence="2">
    <name type="scientific">Vibrio parahaemolyticus</name>
    <dbReference type="NCBI Taxonomy" id="670"/>
    <lineage>
        <taxon>Bacteria</taxon>
        <taxon>Pseudomonadati</taxon>
        <taxon>Pseudomonadota</taxon>
        <taxon>Gammaproteobacteria</taxon>
        <taxon>Vibrionales</taxon>
        <taxon>Vibrionaceae</taxon>
        <taxon>Vibrio</taxon>
    </lineage>
</organism>
<accession>A0A286NT14</accession>
<reference evidence="2" key="1">
    <citation type="journal article" date="2017" name="Appl. Environ. Microbiol.">
        <title>Parallel evolution of two clades of a major Atlantic endemic Vibrio parahaemolyticus pathogen lineage by independent acquisition of related pathogenicity islands.</title>
        <authorList>
            <person name="Xu F."/>
            <person name="Gonzalez-Escalona N."/>
            <person name="Drees K.P."/>
            <person name="Sebra R.P."/>
            <person name="Cooper V.S."/>
            <person name="Jones S.H."/>
            <person name="Whistler C.A."/>
        </authorList>
    </citation>
    <scope>NUCLEOTIDE SEQUENCE</scope>
    <source>
        <strain evidence="2">MAVP-RPI</strain>
    </source>
</reference>
<gene>
    <name evidence="2" type="ORF">MAVP-RPIeRC_00060</name>
</gene>
<keyword evidence="1" id="KW-0812">Transmembrane</keyword>